<dbReference type="InterPro" id="IPR007696">
    <property type="entry name" value="DNA_mismatch_repair_MutS_core"/>
</dbReference>
<evidence type="ECO:0000256" key="5">
    <source>
        <dbReference type="ARBA" id="ARBA00023204"/>
    </source>
</evidence>
<evidence type="ECO:0000256" key="3">
    <source>
        <dbReference type="ARBA" id="ARBA00022840"/>
    </source>
</evidence>
<dbReference type="InterPro" id="IPR036187">
    <property type="entry name" value="DNA_mismatch_repair_MutS_sf"/>
</dbReference>
<dbReference type="SUPFAM" id="SSF52540">
    <property type="entry name" value="P-loop containing nucleoside triphosphate hydrolases"/>
    <property type="match status" value="1"/>
</dbReference>
<evidence type="ECO:0000256" key="2">
    <source>
        <dbReference type="ARBA" id="ARBA00022741"/>
    </source>
</evidence>
<keyword evidence="5" id="KW-0234">DNA repair</keyword>
<dbReference type="InterPro" id="IPR000432">
    <property type="entry name" value="DNA_mismatch_repair_MutS_C"/>
</dbReference>
<accession>A0A364K3F1</accession>
<dbReference type="PANTHER" id="PTHR11361">
    <property type="entry name" value="DNA MISMATCH REPAIR PROTEIN MUTS FAMILY MEMBER"/>
    <property type="match status" value="1"/>
</dbReference>
<feature type="domain" description="DNA mismatch repair protein MutS core" evidence="7">
    <location>
        <begin position="13"/>
        <end position="322"/>
    </location>
</feature>
<dbReference type="PANTHER" id="PTHR11361:SF34">
    <property type="entry name" value="DNA MISMATCH REPAIR PROTEIN MSH1, MITOCHONDRIAL"/>
    <property type="match status" value="1"/>
</dbReference>
<dbReference type="EMBL" id="QJKK01000006">
    <property type="protein sequence ID" value="RAL23362.1"/>
    <property type="molecule type" value="Genomic_DNA"/>
</dbReference>
<dbReference type="Proteomes" id="UP000251213">
    <property type="component" value="Unassembled WGS sequence"/>
</dbReference>
<evidence type="ECO:0000259" key="7">
    <source>
        <dbReference type="SMART" id="SM00533"/>
    </source>
</evidence>
<evidence type="ECO:0000313" key="10">
    <source>
        <dbReference type="Proteomes" id="UP000251213"/>
    </source>
</evidence>
<dbReference type="AlphaFoldDB" id="A0A364K3F1"/>
<dbReference type="GO" id="GO:0140664">
    <property type="term" value="F:ATP-dependent DNA damage sensor activity"/>
    <property type="evidence" value="ECO:0007669"/>
    <property type="project" value="InterPro"/>
</dbReference>
<comment type="similarity">
    <text evidence="1">Belongs to the DNA mismatch repair MutS family.</text>
</comment>
<dbReference type="GO" id="GO:0006298">
    <property type="term" value="P:mismatch repair"/>
    <property type="evidence" value="ECO:0007669"/>
    <property type="project" value="InterPro"/>
</dbReference>
<dbReference type="InterPro" id="IPR027417">
    <property type="entry name" value="P-loop_NTPase"/>
</dbReference>
<feature type="domain" description="DNA mismatch repair proteins mutS family" evidence="8">
    <location>
        <begin position="339"/>
        <end position="537"/>
    </location>
</feature>
<reference evidence="9 10" key="2">
    <citation type="submission" date="2018-06" db="EMBL/GenBank/DDBJ databases">
        <authorList>
            <person name="Zhirakovskaya E."/>
        </authorList>
    </citation>
    <scope>NUCLEOTIDE SEQUENCE [LARGE SCALE GENOMIC DNA]</scope>
    <source>
        <strain evidence="9 10">FBKL4.011</strain>
    </source>
</reference>
<evidence type="ECO:0008006" key="11">
    <source>
        <dbReference type="Google" id="ProtNLM"/>
    </source>
</evidence>
<dbReference type="SMART" id="SM00533">
    <property type="entry name" value="MUTSd"/>
    <property type="match status" value="1"/>
</dbReference>
<dbReference type="OrthoDB" id="9777812at2"/>
<comment type="caution">
    <text evidence="9">The sequence shown here is derived from an EMBL/GenBank/DDBJ whole genome shotgun (WGS) entry which is preliminary data.</text>
</comment>
<keyword evidence="2" id="KW-0547">Nucleotide-binding</keyword>
<protein>
    <recommendedName>
        <fullName evidence="11">DNA mismatch repair proteins mutS family domain-containing protein</fullName>
    </recommendedName>
</protein>
<evidence type="ECO:0000256" key="6">
    <source>
        <dbReference type="SAM" id="Coils"/>
    </source>
</evidence>
<evidence type="ECO:0000259" key="8">
    <source>
        <dbReference type="SMART" id="SM00534"/>
    </source>
</evidence>
<dbReference type="SUPFAM" id="SSF48334">
    <property type="entry name" value="DNA repair protein MutS, domain III"/>
    <property type="match status" value="1"/>
</dbReference>
<name>A0A364K3F1_9BACL</name>
<dbReference type="InterPro" id="IPR045076">
    <property type="entry name" value="MutS"/>
</dbReference>
<gene>
    <name evidence="9" type="ORF">DL897_11770</name>
</gene>
<organism evidence="9 10">
    <name type="scientific">Thermoflavimicrobium daqui</name>
    <dbReference type="NCBI Taxonomy" id="2137476"/>
    <lineage>
        <taxon>Bacteria</taxon>
        <taxon>Bacillati</taxon>
        <taxon>Bacillota</taxon>
        <taxon>Bacilli</taxon>
        <taxon>Bacillales</taxon>
        <taxon>Thermoactinomycetaceae</taxon>
        <taxon>Thermoflavimicrobium</taxon>
    </lineage>
</organism>
<keyword evidence="5" id="KW-0227">DNA damage</keyword>
<sequence length="555" mass="64117">MMWIDEKSKQDLQLDQLLLRFQPWTPMGKKAKEKLTPFLPGQESDWQQLLEEQEVIQSHLVRYPKQVAQLESILQQIPDVEDLILQLESGYVPSLTEWFQIKQFLWYSRAWARLLTEMEIDNSFYFNKVEIETCANLLQHLNPSHPLRSTFSIADEYDPALKAARENRAHLEREKLCERESRAQIIEEQLQVRRNRFGEWIAIRGSQQEKKMLQINDLQLIRETTYDRYFELKPSKQQEKIEHELDQLNEKIARLEQKVLNQLAKTFRSAIPFFRYAHQKITHFDLQWARIRAAESWHGSKPTYSERHLEIQEGFHPLMAEKLREWNIEFMPIQVSIKSGVTVIIGPNMGGKTAALKTIGVNVALAQFGFFVPAKSCCLPLFPWIKSIIGDGQDWEKGLSSFGAEIARLTLCFQKTGPGLLLLDEIGRGTNPIEGSSISEAVTQYLMNKEFFSIHVTHYREVLHVKGVQGYRVAGLQTLPNYNGNSTQEMIQQLHKHMDYRLLPLRVTDTIPQQAIRIAELLGLPQAIISQAKQRLKSEVGLIDGTETKTGPSSD</sequence>
<feature type="coiled-coil region" evidence="6">
    <location>
        <begin position="238"/>
        <end position="265"/>
    </location>
</feature>
<proteinExistence type="inferred from homology"/>
<keyword evidence="10" id="KW-1185">Reference proteome</keyword>
<dbReference type="Pfam" id="PF00488">
    <property type="entry name" value="MutS_V"/>
    <property type="match status" value="1"/>
</dbReference>
<keyword evidence="4" id="KW-0238">DNA-binding</keyword>
<dbReference type="Gene3D" id="3.40.50.300">
    <property type="entry name" value="P-loop containing nucleotide triphosphate hydrolases"/>
    <property type="match status" value="1"/>
</dbReference>
<dbReference type="GO" id="GO:0030983">
    <property type="term" value="F:mismatched DNA binding"/>
    <property type="evidence" value="ECO:0007669"/>
    <property type="project" value="InterPro"/>
</dbReference>
<evidence type="ECO:0000256" key="4">
    <source>
        <dbReference type="ARBA" id="ARBA00023125"/>
    </source>
</evidence>
<keyword evidence="3" id="KW-0067">ATP-binding</keyword>
<keyword evidence="6" id="KW-0175">Coiled coil</keyword>
<evidence type="ECO:0000256" key="1">
    <source>
        <dbReference type="ARBA" id="ARBA00006271"/>
    </source>
</evidence>
<dbReference type="SMART" id="SM00534">
    <property type="entry name" value="MUTSac"/>
    <property type="match status" value="1"/>
</dbReference>
<dbReference type="GO" id="GO:0005524">
    <property type="term" value="F:ATP binding"/>
    <property type="evidence" value="ECO:0007669"/>
    <property type="project" value="UniProtKB-KW"/>
</dbReference>
<evidence type="ECO:0000313" key="9">
    <source>
        <dbReference type="EMBL" id="RAL23362.1"/>
    </source>
</evidence>
<dbReference type="Gene3D" id="1.10.1420.10">
    <property type="match status" value="2"/>
</dbReference>
<reference evidence="9 10" key="1">
    <citation type="submission" date="2018-06" db="EMBL/GenBank/DDBJ databases">
        <title>Thermoflavimicrobium daqus sp. nov., a thermophilic microbe isolated from Moutai-flavour Daqu.</title>
        <authorList>
            <person name="Wang X."/>
            <person name="Zhou H."/>
        </authorList>
    </citation>
    <scope>NUCLEOTIDE SEQUENCE [LARGE SCALE GENOMIC DNA]</scope>
    <source>
        <strain evidence="9 10">FBKL4.011</strain>
    </source>
</reference>